<dbReference type="EMBL" id="JAPFQO010000001">
    <property type="protein sequence ID" value="MCX2738746.1"/>
    <property type="molecule type" value="Genomic_DNA"/>
</dbReference>
<comment type="caution">
    <text evidence="2">The sequence shown here is derived from an EMBL/GenBank/DDBJ whole genome shotgun (WGS) entry which is preliminary data.</text>
</comment>
<evidence type="ECO:0000259" key="1">
    <source>
        <dbReference type="SMART" id="SM00479"/>
    </source>
</evidence>
<dbReference type="InterPro" id="IPR012337">
    <property type="entry name" value="RNaseH-like_sf"/>
</dbReference>
<dbReference type="InterPro" id="IPR036397">
    <property type="entry name" value="RNaseH_sf"/>
</dbReference>
<dbReference type="Pfam" id="PF00929">
    <property type="entry name" value="RNase_T"/>
    <property type="match status" value="1"/>
</dbReference>
<accession>A0ABT3RA61</accession>
<gene>
    <name evidence="2" type="ORF">OO017_02210</name>
</gene>
<dbReference type="PANTHER" id="PTHR30231:SF41">
    <property type="entry name" value="DNA POLYMERASE III SUBUNIT EPSILON"/>
    <property type="match status" value="1"/>
</dbReference>
<name>A0ABT3RA61_9BACT</name>
<dbReference type="RefSeq" id="WP_266050797.1">
    <property type="nucleotide sequence ID" value="NZ_JAPFQO010000001.1"/>
</dbReference>
<keyword evidence="2" id="KW-0540">Nuclease</keyword>
<protein>
    <submittedName>
        <fullName evidence="2">3'-5' exonuclease</fullName>
    </submittedName>
</protein>
<organism evidence="2 3">
    <name type="scientific">Pontibacter anaerobius</name>
    <dbReference type="NCBI Taxonomy" id="2993940"/>
    <lineage>
        <taxon>Bacteria</taxon>
        <taxon>Pseudomonadati</taxon>
        <taxon>Bacteroidota</taxon>
        <taxon>Cytophagia</taxon>
        <taxon>Cytophagales</taxon>
        <taxon>Hymenobacteraceae</taxon>
        <taxon>Pontibacter</taxon>
    </lineage>
</organism>
<keyword evidence="2" id="KW-0378">Hydrolase</keyword>
<dbReference type="SUPFAM" id="SSF53098">
    <property type="entry name" value="Ribonuclease H-like"/>
    <property type="match status" value="1"/>
</dbReference>
<dbReference type="PANTHER" id="PTHR30231">
    <property type="entry name" value="DNA POLYMERASE III SUBUNIT EPSILON"/>
    <property type="match status" value="1"/>
</dbReference>
<proteinExistence type="predicted"/>
<keyword evidence="3" id="KW-1185">Reference proteome</keyword>
<dbReference type="SMART" id="SM00479">
    <property type="entry name" value="EXOIII"/>
    <property type="match status" value="1"/>
</dbReference>
<feature type="domain" description="Exonuclease" evidence="1">
    <location>
        <begin position="44"/>
        <end position="222"/>
    </location>
</feature>
<keyword evidence="2" id="KW-0269">Exonuclease</keyword>
<dbReference type="Gene3D" id="3.30.420.10">
    <property type="entry name" value="Ribonuclease H-like superfamily/Ribonuclease H"/>
    <property type="match status" value="1"/>
</dbReference>
<sequence>MRDWLSKIFPSKAAAAPEDPAFWKSYVQSINSQPAAATPLTEAEFVVFDTETTGFDTKEDRVLSIGAVKVRGQQVLVQESFECVVRQEVLTGNKSAEVHGLLRKQLEQGVPEQEALQAFLAYIGDSILVGHHLRYDTSMINGMIRRSGINGKLLNSGIDTAQLARRLERGQHHTPDSYKRSEYSLDALITKYNLPTEARHTAPGDAFITAILLLKLLAKAKKRGIETVGELVR</sequence>
<reference evidence="2 3" key="1">
    <citation type="submission" date="2022-11" db="EMBL/GenBank/DDBJ databases">
        <title>The characterization of three novel Bacteroidetes species and genomic analysis of their roles in tidal elemental geochemical cycles.</title>
        <authorList>
            <person name="Ma K.-J."/>
        </authorList>
    </citation>
    <scope>NUCLEOTIDE SEQUENCE [LARGE SCALE GENOMIC DNA]</scope>
    <source>
        <strain evidence="2 3">M82</strain>
    </source>
</reference>
<evidence type="ECO:0000313" key="3">
    <source>
        <dbReference type="Proteomes" id="UP001207228"/>
    </source>
</evidence>
<dbReference type="GO" id="GO:0004527">
    <property type="term" value="F:exonuclease activity"/>
    <property type="evidence" value="ECO:0007669"/>
    <property type="project" value="UniProtKB-KW"/>
</dbReference>
<dbReference type="InterPro" id="IPR013520">
    <property type="entry name" value="Ribonucl_H"/>
</dbReference>
<dbReference type="Proteomes" id="UP001207228">
    <property type="component" value="Unassembled WGS sequence"/>
</dbReference>
<dbReference type="CDD" id="cd06127">
    <property type="entry name" value="DEDDh"/>
    <property type="match status" value="1"/>
</dbReference>
<evidence type="ECO:0000313" key="2">
    <source>
        <dbReference type="EMBL" id="MCX2738746.1"/>
    </source>
</evidence>